<evidence type="ECO:0000256" key="4">
    <source>
        <dbReference type="ARBA" id="ARBA00012239"/>
    </source>
</evidence>
<dbReference type="Pfam" id="PF00266">
    <property type="entry name" value="Aminotran_5"/>
    <property type="match status" value="1"/>
</dbReference>
<evidence type="ECO:0000256" key="6">
    <source>
        <dbReference type="ARBA" id="ARBA00022723"/>
    </source>
</evidence>
<dbReference type="Gene3D" id="1.10.260.50">
    <property type="match status" value="1"/>
</dbReference>
<comment type="caution">
    <text evidence="13">The sequence shown here is derived from an EMBL/GenBank/DDBJ whole genome shotgun (WGS) entry which is preliminary data.</text>
</comment>
<keyword evidence="7" id="KW-0663">Pyridoxal phosphate</keyword>
<evidence type="ECO:0000259" key="12">
    <source>
        <dbReference type="Pfam" id="PF00266"/>
    </source>
</evidence>
<evidence type="ECO:0000256" key="11">
    <source>
        <dbReference type="RuleBase" id="RU004504"/>
    </source>
</evidence>
<keyword evidence="5" id="KW-0808">Transferase</keyword>
<dbReference type="EMBL" id="LUKF01000017">
    <property type="protein sequence ID" value="KYG61288.1"/>
    <property type="molecule type" value="Genomic_DNA"/>
</dbReference>
<evidence type="ECO:0000256" key="9">
    <source>
        <dbReference type="ARBA" id="ARBA00023014"/>
    </source>
</evidence>
<dbReference type="InterPro" id="IPR000192">
    <property type="entry name" value="Aminotrans_V_dom"/>
</dbReference>
<dbReference type="GO" id="GO:0051536">
    <property type="term" value="F:iron-sulfur cluster binding"/>
    <property type="evidence" value="ECO:0007669"/>
    <property type="project" value="UniProtKB-KW"/>
</dbReference>
<name>A0A150WEQ5_BDEBC</name>
<dbReference type="InterPro" id="IPR015424">
    <property type="entry name" value="PyrdxlP-dep_Trfase"/>
</dbReference>
<dbReference type="PIRSF" id="PIRSF005572">
    <property type="entry name" value="NifS"/>
    <property type="match status" value="1"/>
</dbReference>
<dbReference type="EC" id="2.8.1.7" evidence="4"/>
<dbReference type="AlphaFoldDB" id="A0A150WEQ5"/>
<dbReference type="FunFam" id="3.40.640.10:FF:000084">
    <property type="entry name" value="IscS-like cysteine desulfurase"/>
    <property type="match status" value="1"/>
</dbReference>
<comment type="function">
    <text evidence="2">Catalyzes the removal of elemental sulfur atoms from cysteine to produce alanine. Seems to participate in the biosynthesis of the nitrogenase metalloclusters by providing the inorganic sulfur required for the Fe-S core formation.</text>
</comment>
<dbReference type="OrthoDB" id="5288292at2"/>
<protein>
    <recommendedName>
        <fullName evidence="4">cysteine desulfurase</fullName>
        <ecNumber evidence="4">2.8.1.7</ecNumber>
    </recommendedName>
</protein>
<dbReference type="SUPFAM" id="SSF53383">
    <property type="entry name" value="PLP-dependent transferases"/>
    <property type="match status" value="1"/>
</dbReference>
<sequence>MNQSRVFHYFDHNATTPVCKEVLEALPELAQAWGNPSSIHWGGRMPKNILRDARKAMADAIHASPLEIVFTSGGSEANNTVLKGLFDYYQTAQFLTPEQRRRTHYMTTTVEHPSIMKAMQHLQSLGARVDYIPVNRQGEIDLEFYQAHLSEETALVSVMMANNETGTLFPIKRMAEMAHTKGALFHTDAVQGFGKIPVDVQELGVDFASFSGHKFYSLKGTGVLYTRKGNNVSSLIHGGGQERHRRGGTENTLGIGALGVVAKRASLIPQKVETLTKLRDYMEKRILSEIEEVTITAGETARLPNTSSLVLNGVDGETMLMSLDIKGYAVSTGAACSSGNPEPSPVLLAMGLTRAEAQNSLRVSLGWDTTQEEVDGFIEALKVVVARLRSLNNNEGDSCHV</sequence>
<comment type="cofactor">
    <cofactor evidence="1 11">
        <name>pyridoxal 5'-phosphate</name>
        <dbReference type="ChEBI" id="CHEBI:597326"/>
    </cofactor>
</comment>
<reference evidence="13 14" key="1">
    <citation type="submission" date="2016-03" db="EMBL/GenBank/DDBJ databases">
        <authorList>
            <person name="Ploux O."/>
        </authorList>
    </citation>
    <scope>NUCLEOTIDE SEQUENCE [LARGE SCALE GENOMIC DNA]</scope>
    <source>
        <strain evidence="13 14">BER2</strain>
    </source>
</reference>
<feature type="domain" description="Aminotransferase class V" evidence="12">
    <location>
        <begin position="8"/>
        <end position="376"/>
    </location>
</feature>
<keyword evidence="6" id="KW-0479">Metal-binding</keyword>
<accession>A0A150WEQ5</accession>
<dbReference type="GO" id="GO:0031071">
    <property type="term" value="F:cysteine desulfurase activity"/>
    <property type="evidence" value="ECO:0007669"/>
    <property type="project" value="UniProtKB-EC"/>
</dbReference>
<evidence type="ECO:0000256" key="5">
    <source>
        <dbReference type="ARBA" id="ARBA00022679"/>
    </source>
</evidence>
<dbReference type="PROSITE" id="PS00595">
    <property type="entry name" value="AA_TRANSFER_CLASS_5"/>
    <property type="match status" value="1"/>
</dbReference>
<dbReference type="InterPro" id="IPR015421">
    <property type="entry name" value="PyrdxlP-dep_Trfase_major"/>
</dbReference>
<dbReference type="Gene3D" id="3.90.1150.10">
    <property type="entry name" value="Aspartate Aminotransferase, domain 1"/>
    <property type="match status" value="1"/>
</dbReference>
<organism evidence="13 14">
    <name type="scientific">Bdellovibrio bacteriovorus</name>
    <dbReference type="NCBI Taxonomy" id="959"/>
    <lineage>
        <taxon>Bacteria</taxon>
        <taxon>Pseudomonadati</taxon>
        <taxon>Bdellovibrionota</taxon>
        <taxon>Bdellovibrionia</taxon>
        <taxon>Bdellovibrionales</taxon>
        <taxon>Pseudobdellovibrionaceae</taxon>
        <taxon>Bdellovibrio</taxon>
    </lineage>
</organism>
<dbReference type="GO" id="GO:0046872">
    <property type="term" value="F:metal ion binding"/>
    <property type="evidence" value="ECO:0007669"/>
    <property type="project" value="UniProtKB-KW"/>
</dbReference>
<dbReference type="Gene3D" id="3.40.640.10">
    <property type="entry name" value="Type I PLP-dependent aspartate aminotransferase-like (Major domain)"/>
    <property type="match status" value="1"/>
</dbReference>
<dbReference type="Proteomes" id="UP000075391">
    <property type="component" value="Unassembled WGS sequence"/>
</dbReference>
<comment type="catalytic activity">
    <reaction evidence="10">
        <text>(sulfur carrier)-H + L-cysteine = (sulfur carrier)-SH + L-alanine</text>
        <dbReference type="Rhea" id="RHEA:43892"/>
        <dbReference type="Rhea" id="RHEA-COMP:14737"/>
        <dbReference type="Rhea" id="RHEA-COMP:14739"/>
        <dbReference type="ChEBI" id="CHEBI:29917"/>
        <dbReference type="ChEBI" id="CHEBI:35235"/>
        <dbReference type="ChEBI" id="CHEBI:57972"/>
        <dbReference type="ChEBI" id="CHEBI:64428"/>
        <dbReference type="EC" id="2.8.1.7"/>
    </reaction>
</comment>
<evidence type="ECO:0000256" key="8">
    <source>
        <dbReference type="ARBA" id="ARBA00023004"/>
    </source>
</evidence>
<evidence type="ECO:0000256" key="2">
    <source>
        <dbReference type="ARBA" id="ARBA00003120"/>
    </source>
</evidence>
<dbReference type="PANTHER" id="PTHR11601:SF34">
    <property type="entry name" value="CYSTEINE DESULFURASE"/>
    <property type="match status" value="1"/>
</dbReference>
<comment type="similarity">
    <text evidence="3">Belongs to the class-V pyridoxal-phosphate-dependent aminotransferase family. NifS/IscS subfamily.</text>
</comment>
<evidence type="ECO:0000256" key="1">
    <source>
        <dbReference type="ARBA" id="ARBA00001933"/>
    </source>
</evidence>
<dbReference type="RefSeq" id="WP_063244648.1">
    <property type="nucleotide sequence ID" value="NZ_LUKF01000017.1"/>
</dbReference>
<dbReference type="InterPro" id="IPR020578">
    <property type="entry name" value="Aminotrans_V_PyrdxlP_BS"/>
</dbReference>
<proteinExistence type="inferred from homology"/>
<evidence type="ECO:0000256" key="10">
    <source>
        <dbReference type="ARBA" id="ARBA00050776"/>
    </source>
</evidence>
<keyword evidence="8" id="KW-0408">Iron</keyword>
<evidence type="ECO:0000313" key="14">
    <source>
        <dbReference type="Proteomes" id="UP000075391"/>
    </source>
</evidence>
<keyword evidence="9" id="KW-0411">Iron-sulfur</keyword>
<evidence type="ECO:0000256" key="3">
    <source>
        <dbReference type="ARBA" id="ARBA00006490"/>
    </source>
</evidence>
<evidence type="ECO:0000313" key="13">
    <source>
        <dbReference type="EMBL" id="KYG61288.1"/>
    </source>
</evidence>
<evidence type="ECO:0000256" key="7">
    <source>
        <dbReference type="ARBA" id="ARBA00022898"/>
    </source>
</evidence>
<dbReference type="PANTHER" id="PTHR11601">
    <property type="entry name" value="CYSTEINE DESULFURYLASE FAMILY MEMBER"/>
    <property type="match status" value="1"/>
</dbReference>
<dbReference type="InterPro" id="IPR016454">
    <property type="entry name" value="Cysteine_dSase"/>
</dbReference>
<gene>
    <name evidence="13" type="ORF">AZI85_10150</name>
</gene>
<dbReference type="InterPro" id="IPR015422">
    <property type="entry name" value="PyrdxlP-dep_Trfase_small"/>
</dbReference>